<dbReference type="Gene3D" id="3.40.50.2000">
    <property type="entry name" value="Glycogen Phosphorylase B"/>
    <property type="match status" value="3"/>
</dbReference>
<dbReference type="EMBL" id="CP037939">
    <property type="protein sequence ID" value="QBR47876.1"/>
    <property type="molecule type" value="Genomic_DNA"/>
</dbReference>
<gene>
    <name evidence="2" type="ORF">EW139_06960</name>
</gene>
<feature type="domain" description="Glycosyl transferase family 1" evidence="1">
    <location>
        <begin position="318"/>
        <end position="474"/>
    </location>
</feature>
<dbReference type="Pfam" id="PF00534">
    <property type="entry name" value="Glycos_transf_1"/>
    <property type="match status" value="1"/>
</dbReference>
<proteinExistence type="predicted"/>
<dbReference type="PANTHER" id="PTHR12526">
    <property type="entry name" value="GLYCOSYLTRANSFERASE"/>
    <property type="match status" value="1"/>
</dbReference>
<dbReference type="PANTHER" id="PTHR12526:SF630">
    <property type="entry name" value="GLYCOSYLTRANSFERASE"/>
    <property type="match status" value="1"/>
</dbReference>
<organism evidence="2 3">
    <name type="scientific">Leuconostoc kimchii</name>
    <dbReference type="NCBI Taxonomy" id="136609"/>
    <lineage>
        <taxon>Bacteria</taxon>
        <taxon>Bacillati</taxon>
        <taxon>Bacillota</taxon>
        <taxon>Bacilli</taxon>
        <taxon>Lactobacillales</taxon>
        <taxon>Lactobacillaceae</taxon>
        <taxon>Leuconostoc</taxon>
    </lineage>
</organism>
<protein>
    <submittedName>
        <fullName evidence="2">Glycosyltransferase</fullName>
    </submittedName>
</protein>
<reference evidence="2 3" key="1">
    <citation type="submission" date="2019-03" db="EMBL/GenBank/DDBJ databases">
        <title>Complete Genome Sequence of Leuconostoc kimchii strain NKJ218 Isolated from Homemade Kimchi.</title>
        <authorList>
            <person name="Jung J.Y."/>
            <person name="Jin H.M."/>
            <person name="Jung J.-W."/>
            <person name="Lee S.-Y."/>
            <person name="Ryu B.-G."/>
            <person name="Han S.-S."/>
            <person name="Kang H.K."/>
            <person name="Choi H.W."/>
            <person name="Chung E.J."/>
            <person name="Choi K.-M."/>
        </authorList>
    </citation>
    <scope>NUCLEOTIDE SEQUENCE [LARGE SCALE GENOMIC DNA]</scope>
    <source>
        <strain evidence="2 3">NKJ218</strain>
    </source>
</reference>
<dbReference type="InterPro" id="IPR001296">
    <property type="entry name" value="Glyco_trans_1"/>
</dbReference>
<evidence type="ECO:0000259" key="1">
    <source>
        <dbReference type="Pfam" id="PF00534"/>
    </source>
</evidence>
<accession>A0ABX5SMV0</accession>
<dbReference type="RefSeq" id="WP_134833592.1">
    <property type="nucleotide sequence ID" value="NZ_CP037939.1"/>
</dbReference>
<evidence type="ECO:0000313" key="3">
    <source>
        <dbReference type="Proteomes" id="UP000295756"/>
    </source>
</evidence>
<sequence length="498" mass="57278">MLVYNFMFSAIPGAPTGLAMAVLNRTKGFLDNGINSVILAPAFNRFHTRDMNLLRQKGLLEVPVNYMFEDLSESDNKVFLLPDPVSKLIENENLVSISDDNPLIKRLFDDGKYEYFVKYNSKGGLDFVKHFYNQVFVDKTSYYNENNILVVEEFYFPNSNTLLSKVYYDNKGKAFLRYLYKKNGELYNIIHFPSGKTFKDEQELVFFWLSKILPKNEIIMLISEYAVYKDALISAKKQLMTGSKLIFTLHNNHYSAPYTIGSPVRNDFKPILNHLDELKNIVVLTEEQQKDLIDQFQRTDTFFHVPHATKQLSISKKLKRTPLTITIGSRFEKIKGIDETIYAFSKVLKEIAGVHLNIIGRGVEKKNYESLIKSLGVEQQVSIIDFVNDLPLEYAKSDISVFTSQYEGFHLSLIEAMSAGAVPVVFPYKYGPKDIIENGKSGIITRKRDVDELANEIVGILTNRERLSEMRKETLKVSKKFSVKNNVEHWNNVFHNAR</sequence>
<name>A0ABX5SMV0_9LACO</name>
<evidence type="ECO:0000313" key="2">
    <source>
        <dbReference type="EMBL" id="QBR47876.1"/>
    </source>
</evidence>
<dbReference type="Proteomes" id="UP000295756">
    <property type="component" value="Chromosome"/>
</dbReference>
<dbReference type="SUPFAM" id="SSF53756">
    <property type="entry name" value="UDP-Glycosyltransferase/glycogen phosphorylase"/>
    <property type="match status" value="1"/>
</dbReference>
<keyword evidence="3" id="KW-1185">Reference proteome</keyword>